<keyword evidence="1" id="KW-0812">Transmembrane</keyword>
<comment type="caution">
    <text evidence="2">The sequence shown here is derived from an EMBL/GenBank/DDBJ whole genome shotgun (WGS) entry which is preliminary data.</text>
</comment>
<evidence type="ECO:0000256" key="1">
    <source>
        <dbReference type="SAM" id="Phobius"/>
    </source>
</evidence>
<organism evidence="2 3">
    <name type="scientific">Thermoactinomyces daqus</name>
    <dbReference type="NCBI Taxonomy" id="1329516"/>
    <lineage>
        <taxon>Bacteria</taxon>
        <taxon>Bacillati</taxon>
        <taxon>Bacillota</taxon>
        <taxon>Bacilli</taxon>
        <taxon>Bacillales</taxon>
        <taxon>Thermoactinomycetaceae</taxon>
        <taxon>Thermoactinomyces</taxon>
    </lineage>
</organism>
<feature type="transmembrane region" description="Helical" evidence="1">
    <location>
        <begin position="53"/>
        <end position="69"/>
    </location>
</feature>
<gene>
    <name evidence="2" type="ORF">H1164_07950</name>
</gene>
<dbReference type="AlphaFoldDB" id="A0A7W2AIF9"/>
<keyword evidence="1" id="KW-1133">Transmembrane helix</keyword>
<dbReference type="RefSeq" id="WP_033100072.1">
    <property type="nucleotide sequence ID" value="NZ_JACEIP010000009.1"/>
</dbReference>
<dbReference type="EMBL" id="JACEIP010000009">
    <property type="protein sequence ID" value="MBA4542833.1"/>
    <property type="molecule type" value="Genomic_DNA"/>
</dbReference>
<proteinExistence type="predicted"/>
<name>A0A7W2AIF9_9BACL</name>
<protein>
    <submittedName>
        <fullName evidence="2">Uncharacterized protein</fullName>
    </submittedName>
</protein>
<keyword evidence="1" id="KW-0472">Membrane</keyword>
<reference evidence="2 3" key="1">
    <citation type="submission" date="2020-07" db="EMBL/GenBank/DDBJ databases">
        <authorList>
            <person name="Feng H."/>
        </authorList>
    </citation>
    <scope>NUCLEOTIDE SEQUENCE [LARGE SCALE GENOMIC DNA]</scope>
    <source>
        <strain evidence="3">s-11</strain>
    </source>
</reference>
<feature type="transmembrane region" description="Helical" evidence="1">
    <location>
        <begin position="75"/>
        <end position="92"/>
    </location>
</feature>
<feature type="transmembrane region" description="Helical" evidence="1">
    <location>
        <begin position="29"/>
        <end position="46"/>
    </location>
</feature>
<dbReference type="OrthoDB" id="2990061at2"/>
<accession>A0A7W2AIF9</accession>
<sequence length="100" mass="11615">MQIFHIVIVIFFLLSGIYQLYTGDMPVLAIHYFLIALYFFITYQEWRGNPFSRLIYWLAICLLTADGLANLFIYSYSLIGGVISLIFAFLVWKSSQRLTG</sequence>
<keyword evidence="3" id="KW-1185">Reference proteome</keyword>
<evidence type="ECO:0000313" key="3">
    <source>
        <dbReference type="Proteomes" id="UP000530514"/>
    </source>
</evidence>
<evidence type="ECO:0000313" key="2">
    <source>
        <dbReference type="EMBL" id="MBA4542833.1"/>
    </source>
</evidence>
<dbReference type="Proteomes" id="UP000530514">
    <property type="component" value="Unassembled WGS sequence"/>
</dbReference>